<feature type="binding site" evidence="9 13">
    <location>
        <position position="481"/>
    </location>
    <ligand>
        <name>Mn(2+)</name>
        <dbReference type="ChEBI" id="CHEBI:29035"/>
        <label>1</label>
    </ligand>
</feature>
<dbReference type="PANTHER" id="PTHR31637">
    <property type="entry name" value="2,3-BISPHOSPHOGLYCERATE-INDEPENDENT PHOSPHOGLYCERATE MUTASE"/>
    <property type="match status" value="1"/>
</dbReference>
<organism evidence="16 17">
    <name type="scientific">Candidatus Curtissbacteria bacterium RIFOXYA1_FULL_41_14</name>
    <dbReference type="NCBI Taxonomy" id="1797737"/>
    <lineage>
        <taxon>Bacteria</taxon>
        <taxon>Candidatus Curtissiibacteriota</taxon>
    </lineage>
</organism>
<evidence type="ECO:0000256" key="5">
    <source>
        <dbReference type="ARBA" id="ARBA00022723"/>
    </source>
</evidence>
<dbReference type="Pfam" id="PF06415">
    <property type="entry name" value="iPGM_N"/>
    <property type="match status" value="1"/>
</dbReference>
<feature type="binding site" evidence="9 12">
    <location>
        <begin position="268"/>
        <end position="271"/>
    </location>
    <ligand>
        <name>substrate</name>
    </ligand>
</feature>
<dbReference type="FunFam" id="3.40.1450.10:FF:000002">
    <property type="entry name" value="2,3-bisphosphoglycerate-independent phosphoglycerate mutase"/>
    <property type="match status" value="1"/>
</dbReference>
<dbReference type="SUPFAM" id="SSF53649">
    <property type="entry name" value="Alkaline phosphatase-like"/>
    <property type="match status" value="1"/>
</dbReference>
<feature type="domain" description="BPG-independent PGAM N-terminal" evidence="15">
    <location>
        <begin position="87"/>
        <end position="317"/>
    </location>
</feature>
<dbReference type="InterPro" id="IPR017850">
    <property type="entry name" value="Alkaline_phosphatase_core_sf"/>
</dbReference>
<comment type="similarity">
    <text evidence="4 9">Belongs to the BPG-independent phosphoglycerate mutase family.</text>
</comment>
<evidence type="ECO:0000256" key="2">
    <source>
        <dbReference type="ARBA" id="ARBA00002315"/>
    </source>
</evidence>
<evidence type="ECO:0000256" key="9">
    <source>
        <dbReference type="HAMAP-Rule" id="MF_01038"/>
    </source>
</evidence>
<evidence type="ECO:0000256" key="13">
    <source>
        <dbReference type="PIRSR" id="PIRSR001492-3"/>
    </source>
</evidence>
<evidence type="ECO:0000256" key="10">
    <source>
        <dbReference type="NCBIfam" id="TIGR01307"/>
    </source>
</evidence>
<evidence type="ECO:0000256" key="11">
    <source>
        <dbReference type="PIRSR" id="PIRSR001492-1"/>
    </source>
</evidence>
<evidence type="ECO:0000256" key="12">
    <source>
        <dbReference type="PIRSR" id="PIRSR001492-2"/>
    </source>
</evidence>
<feature type="binding site" evidence="9 12">
    <location>
        <position position="354"/>
    </location>
    <ligand>
        <name>substrate</name>
    </ligand>
</feature>
<dbReference type="InterPro" id="IPR005995">
    <property type="entry name" value="Pgm_bpd_ind"/>
</dbReference>
<feature type="binding site" evidence="9 13">
    <location>
        <position position="462"/>
    </location>
    <ligand>
        <name>Mn(2+)</name>
        <dbReference type="ChEBI" id="CHEBI:29035"/>
        <label>2</label>
    </ligand>
</feature>
<keyword evidence="7 9" id="KW-0464">Manganese</keyword>
<dbReference type="EC" id="5.4.2.12" evidence="9 10"/>
<dbReference type="GO" id="GO:0030145">
    <property type="term" value="F:manganese ion binding"/>
    <property type="evidence" value="ECO:0007669"/>
    <property type="project" value="UniProtKB-UniRule"/>
</dbReference>
<feature type="binding site" evidence="9 13">
    <location>
        <position position="421"/>
    </location>
    <ligand>
        <name>Mn(2+)</name>
        <dbReference type="ChEBI" id="CHEBI:29035"/>
        <label>1</label>
    </ligand>
</feature>
<dbReference type="InterPro" id="IPR006124">
    <property type="entry name" value="Metalloenzyme"/>
</dbReference>
<sequence>MLKVTHKIKPLVLCILDGWGIARDSPGNAITRAGCKNFDGLWFSFPHTFLITSGQSVGLPEGHVGDSEVGHINLGAGRIVLQDLMRINTAIADGSFFENESLIKAIEHTDANKSNIHIIGLVGLGSVHSDVEHLYALLAFLKKEGVSPNRIKLHLFTDGRDSPPTSAKIYLSQIQDWIIKGQYGQIATISGRYFAMDRDNRWDRTAKVYSALRGKSENKSTSALDAIEDSYTEGITDEFIKPTVIVDSGGNPLGTIENNDCVIFFNYRPDRARQLTKAFVYDNLENIKSFSGQKVKTFARGSKPENLFFVTLTEYEKNLPVSAVAFKPQKVEMPLARVLSERNLYQLHIAETEKYAHVTYFFNGGHEAPYHGEDRILVDSPKVASYDLKPEMSATQVTKRLVDKINSRVYDFIVVNLANPDMVAHTGNFEATVKAVQAVDFHLGIIVQAALAKNGAVIITSDHGNAEELINQRTGQIDTEHNINPAPCIFVIRQFQGQNVQLPQGLLADVAPTILEILNITKPSQMTGRNLLK</sequence>
<feature type="binding site" evidence="9 12">
    <location>
        <position position="128"/>
    </location>
    <ligand>
        <name>substrate</name>
    </ligand>
</feature>
<dbReference type="AlphaFoldDB" id="A0A1F5HBL2"/>
<evidence type="ECO:0000256" key="3">
    <source>
        <dbReference type="ARBA" id="ARBA00004798"/>
    </source>
</evidence>
<feature type="binding site" evidence="9 13">
    <location>
        <position position="425"/>
    </location>
    <ligand>
        <name>Mn(2+)</name>
        <dbReference type="ChEBI" id="CHEBI:29035"/>
        <label>1</label>
    </ligand>
</feature>
<comment type="function">
    <text evidence="2 9">Catalyzes the interconversion of 2-phosphoglycerate and 3-phosphoglycerate.</text>
</comment>
<dbReference type="HAMAP" id="MF_01038">
    <property type="entry name" value="GpmI"/>
    <property type="match status" value="1"/>
</dbReference>
<dbReference type="CDD" id="cd16010">
    <property type="entry name" value="iPGM"/>
    <property type="match status" value="1"/>
</dbReference>
<evidence type="ECO:0000313" key="16">
    <source>
        <dbReference type="EMBL" id="OGE01476.1"/>
    </source>
</evidence>
<feature type="binding site" evidence="9 13">
    <location>
        <position position="17"/>
    </location>
    <ligand>
        <name>Mn(2+)</name>
        <dbReference type="ChEBI" id="CHEBI:29035"/>
        <label>2</label>
    </ligand>
</feature>
<feature type="binding site" evidence="9 13">
    <location>
        <position position="67"/>
    </location>
    <ligand>
        <name>Mn(2+)</name>
        <dbReference type="ChEBI" id="CHEBI:29035"/>
        <label>2</label>
    </ligand>
</feature>
<feature type="active site" description="Phosphoserine intermediate" evidence="9 11">
    <location>
        <position position="67"/>
    </location>
</feature>
<comment type="pathway">
    <text evidence="3 9">Carbohydrate degradation; glycolysis; pyruvate from D-glyceraldehyde 3-phosphate: step 3/5.</text>
</comment>
<feature type="binding site" evidence="9 12">
    <location>
        <position position="192"/>
    </location>
    <ligand>
        <name>substrate</name>
    </ligand>
</feature>
<comment type="catalytic activity">
    <reaction evidence="1 9">
        <text>(2R)-2-phosphoglycerate = (2R)-3-phosphoglycerate</text>
        <dbReference type="Rhea" id="RHEA:15901"/>
        <dbReference type="ChEBI" id="CHEBI:58272"/>
        <dbReference type="ChEBI" id="CHEBI:58289"/>
        <dbReference type="EC" id="5.4.2.12"/>
    </reaction>
</comment>
<dbReference type="GO" id="GO:0006096">
    <property type="term" value="P:glycolytic process"/>
    <property type="evidence" value="ECO:0007669"/>
    <property type="project" value="UniProtKB-UniRule"/>
</dbReference>
<accession>A0A1F5HBL2</accession>
<dbReference type="NCBIfam" id="TIGR01307">
    <property type="entry name" value="pgm_bpd_ind"/>
    <property type="match status" value="1"/>
</dbReference>
<gene>
    <name evidence="9" type="primary">gpmI</name>
    <name evidence="16" type="ORF">A2196_03180</name>
</gene>
<evidence type="ECO:0000256" key="7">
    <source>
        <dbReference type="ARBA" id="ARBA00023211"/>
    </source>
</evidence>
<dbReference type="Proteomes" id="UP000176751">
    <property type="component" value="Unassembled WGS sequence"/>
</dbReference>
<name>A0A1F5HBL2_9BACT</name>
<dbReference type="InterPro" id="IPR011258">
    <property type="entry name" value="BPG-indep_PGM_N"/>
</dbReference>
<dbReference type="Pfam" id="PF01676">
    <property type="entry name" value="Metalloenzyme"/>
    <property type="match status" value="1"/>
</dbReference>
<dbReference type="Gene3D" id="3.40.720.10">
    <property type="entry name" value="Alkaline Phosphatase, subunit A"/>
    <property type="match status" value="1"/>
</dbReference>
<evidence type="ECO:0000256" key="6">
    <source>
        <dbReference type="ARBA" id="ARBA00023152"/>
    </source>
</evidence>
<reference evidence="16 17" key="1">
    <citation type="journal article" date="2016" name="Nat. Commun.">
        <title>Thousands of microbial genomes shed light on interconnected biogeochemical processes in an aquifer system.</title>
        <authorList>
            <person name="Anantharaman K."/>
            <person name="Brown C.T."/>
            <person name="Hug L.A."/>
            <person name="Sharon I."/>
            <person name="Castelle C.J."/>
            <person name="Probst A.J."/>
            <person name="Thomas B.C."/>
            <person name="Singh A."/>
            <person name="Wilkins M.J."/>
            <person name="Karaoz U."/>
            <person name="Brodie E.L."/>
            <person name="Williams K.H."/>
            <person name="Hubbard S.S."/>
            <person name="Banfield J.F."/>
        </authorList>
    </citation>
    <scope>NUCLEOTIDE SEQUENCE [LARGE SCALE GENOMIC DNA]</scope>
</reference>
<dbReference type="GO" id="GO:0004619">
    <property type="term" value="F:phosphoglycerate mutase activity"/>
    <property type="evidence" value="ECO:0007669"/>
    <property type="project" value="UniProtKB-UniRule"/>
</dbReference>
<evidence type="ECO:0000259" key="15">
    <source>
        <dbReference type="Pfam" id="PF06415"/>
    </source>
</evidence>
<dbReference type="InterPro" id="IPR036646">
    <property type="entry name" value="PGAM_B_sf"/>
</dbReference>
<dbReference type="PANTHER" id="PTHR31637:SF0">
    <property type="entry name" value="2,3-BISPHOSPHOGLYCERATE-INDEPENDENT PHOSPHOGLYCERATE MUTASE"/>
    <property type="match status" value="1"/>
</dbReference>
<evidence type="ECO:0000259" key="14">
    <source>
        <dbReference type="Pfam" id="PF01676"/>
    </source>
</evidence>
<keyword evidence="6 9" id="KW-0324">Glycolysis</keyword>
<evidence type="ECO:0000256" key="8">
    <source>
        <dbReference type="ARBA" id="ARBA00023235"/>
    </source>
</evidence>
<evidence type="ECO:0000256" key="4">
    <source>
        <dbReference type="ARBA" id="ARBA00008819"/>
    </source>
</evidence>
<comment type="caution">
    <text evidence="16">The sequence shown here is derived from an EMBL/GenBank/DDBJ whole genome shotgun (WGS) entry which is preliminary data.</text>
</comment>
<evidence type="ECO:0000256" key="1">
    <source>
        <dbReference type="ARBA" id="ARBA00000370"/>
    </source>
</evidence>
<dbReference type="GO" id="GO:0005829">
    <property type="term" value="C:cytosol"/>
    <property type="evidence" value="ECO:0007669"/>
    <property type="project" value="TreeGrafter"/>
</dbReference>
<dbReference type="UniPathway" id="UPA00109">
    <property type="reaction ID" value="UER00186"/>
</dbReference>
<evidence type="ECO:0000313" key="17">
    <source>
        <dbReference type="Proteomes" id="UP000176751"/>
    </source>
</evidence>
<proteinExistence type="inferred from homology"/>
<dbReference type="EMBL" id="MFCA01000026">
    <property type="protein sequence ID" value="OGE01476.1"/>
    <property type="molecule type" value="Genomic_DNA"/>
</dbReference>
<keyword evidence="5 9" id="KW-0479">Metal-binding</keyword>
<comment type="cofactor">
    <cofactor evidence="9">
        <name>Mn(2+)</name>
        <dbReference type="ChEBI" id="CHEBI:29035"/>
    </cofactor>
    <text evidence="9">Binds 2 manganese ions per subunit.</text>
</comment>
<protein>
    <recommendedName>
        <fullName evidence="9 10">2,3-bisphosphoglycerate-independent phosphoglycerate mutase</fullName>
        <shortName evidence="9">BPG-independent PGAM</shortName>
        <shortName evidence="9">Phosphoglyceromutase</shortName>
        <shortName evidence="9">iPGM</shortName>
        <ecNumber evidence="9 10">5.4.2.12</ecNumber>
    </recommendedName>
</protein>
<dbReference type="Gene3D" id="3.40.1450.10">
    <property type="entry name" value="BPG-independent phosphoglycerate mutase, domain B"/>
    <property type="match status" value="1"/>
</dbReference>
<dbReference type="PIRSF" id="PIRSF001492">
    <property type="entry name" value="IPGAM"/>
    <property type="match status" value="1"/>
</dbReference>
<comment type="subunit">
    <text evidence="9">Monomer.</text>
</comment>
<feature type="binding site" evidence="9 13">
    <location>
        <position position="463"/>
    </location>
    <ligand>
        <name>Mn(2+)</name>
        <dbReference type="ChEBI" id="CHEBI:29035"/>
        <label>2</label>
    </ligand>
</feature>
<dbReference type="STRING" id="1797737.A2196_03180"/>
<dbReference type="SUPFAM" id="SSF64158">
    <property type="entry name" value="2,3-Bisphosphoglycerate-independent phosphoglycerate mutase, substrate-binding domain"/>
    <property type="match status" value="1"/>
</dbReference>
<keyword evidence="8 9" id="KW-0413">Isomerase</keyword>
<feature type="domain" description="Metalloenzyme" evidence="14">
    <location>
        <begin position="9"/>
        <end position="521"/>
    </location>
</feature>
<dbReference type="GO" id="GO:0006007">
    <property type="term" value="P:glucose catabolic process"/>
    <property type="evidence" value="ECO:0007669"/>
    <property type="project" value="InterPro"/>
</dbReference>
<feature type="binding site" evidence="9 12">
    <location>
        <begin position="160"/>
        <end position="161"/>
    </location>
    <ligand>
        <name>substrate</name>
    </ligand>
</feature>
<feature type="binding site" evidence="9 12">
    <location>
        <position position="198"/>
    </location>
    <ligand>
        <name>substrate</name>
    </ligand>
</feature>